<keyword evidence="1" id="KW-0560">Oxidoreductase</keyword>
<reference evidence="4 5" key="1">
    <citation type="submission" date="2019-02" db="EMBL/GenBank/DDBJ databases">
        <title>Genomic Encyclopedia of Type Strains, Phase IV (KMG-IV): sequencing the most valuable type-strain genomes for metagenomic binning, comparative biology and taxonomic classification.</title>
        <authorList>
            <person name="Goeker M."/>
        </authorList>
    </citation>
    <scope>NUCLEOTIDE SEQUENCE [LARGE SCALE GENOMIC DNA]</scope>
    <source>
        <strain evidence="4 5">DSM 10617</strain>
    </source>
</reference>
<dbReference type="InterPro" id="IPR050463">
    <property type="entry name" value="Gfo/Idh/MocA_oxidrdct_glycsds"/>
</dbReference>
<dbReference type="GO" id="GO:0016491">
    <property type="term" value="F:oxidoreductase activity"/>
    <property type="evidence" value="ECO:0007669"/>
    <property type="project" value="UniProtKB-KW"/>
</dbReference>
<dbReference type="InterPro" id="IPR000683">
    <property type="entry name" value="Gfo/Idh/MocA-like_OxRdtase_N"/>
</dbReference>
<dbReference type="InterPro" id="IPR036291">
    <property type="entry name" value="NAD(P)-bd_dom_sf"/>
</dbReference>
<dbReference type="GO" id="GO:0000166">
    <property type="term" value="F:nucleotide binding"/>
    <property type="evidence" value="ECO:0007669"/>
    <property type="project" value="InterPro"/>
</dbReference>
<dbReference type="SUPFAM" id="SSF51735">
    <property type="entry name" value="NAD(P)-binding Rossmann-fold domains"/>
    <property type="match status" value="1"/>
</dbReference>
<feature type="domain" description="Gfo/Idh/MocA-like oxidoreductase N-terminal" evidence="2">
    <location>
        <begin position="5"/>
        <end position="118"/>
    </location>
</feature>
<comment type="caution">
    <text evidence="4">The sequence shown here is derived from an EMBL/GenBank/DDBJ whole genome shotgun (WGS) entry which is preliminary data.</text>
</comment>
<dbReference type="AlphaFoldDB" id="A0A4Q7LE01"/>
<name>A0A4Q7LE01_9BURK</name>
<evidence type="ECO:0000313" key="5">
    <source>
        <dbReference type="Proteomes" id="UP000293433"/>
    </source>
</evidence>
<evidence type="ECO:0000259" key="2">
    <source>
        <dbReference type="Pfam" id="PF01408"/>
    </source>
</evidence>
<dbReference type="Proteomes" id="UP000293433">
    <property type="component" value="Unassembled WGS sequence"/>
</dbReference>
<evidence type="ECO:0000313" key="4">
    <source>
        <dbReference type="EMBL" id="RZS52171.1"/>
    </source>
</evidence>
<protein>
    <submittedName>
        <fullName evidence="4">Putative dehydrogenase</fullName>
    </submittedName>
</protein>
<dbReference type="SUPFAM" id="SSF55347">
    <property type="entry name" value="Glyceraldehyde-3-phosphate dehydrogenase-like, C-terminal domain"/>
    <property type="match status" value="1"/>
</dbReference>
<dbReference type="PANTHER" id="PTHR43818">
    <property type="entry name" value="BCDNA.GH03377"/>
    <property type="match status" value="1"/>
</dbReference>
<proteinExistence type="predicted"/>
<dbReference type="Pfam" id="PF01408">
    <property type="entry name" value="GFO_IDH_MocA"/>
    <property type="match status" value="1"/>
</dbReference>
<gene>
    <name evidence="4" type="ORF">EV685_3361</name>
</gene>
<dbReference type="EMBL" id="SGWV01000011">
    <property type="protein sequence ID" value="RZS52171.1"/>
    <property type="molecule type" value="Genomic_DNA"/>
</dbReference>
<organism evidence="4 5">
    <name type="scientific">Sphaerotilus mobilis</name>
    <dbReference type="NCBI Taxonomy" id="47994"/>
    <lineage>
        <taxon>Bacteria</taxon>
        <taxon>Pseudomonadati</taxon>
        <taxon>Pseudomonadota</taxon>
        <taxon>Betaproteobacteria</taxon>
        <taxon>Burkholderiales</taxon>
        <taxon>Sphaerotilaceae</taxon>
        <taxon>Sphaerotilus</taxon>
    </lineage>
</organism>
<dbReference type="RefSeq" id="WP_130483171.1">
    <property type="nucleotide sequence ID" value="NZ_SGWV01000011.1"/>
</dbReference>
<feature type="domain" description="GFO/IDH/MocA-like oxidoreductase" evidence="3">
    <location>
        <begin position="131"/>
        <end position="264"/>
    </location>
</feature>
<dbReference type="PANTHER" id="PTHR43818:SF11">
    <property type="entry name" value="BCDNA.GH03377"/>
    <property type="match status" value="1"/>
</dbReference>
<dbReference type="Gene3D" id="3.30.360.10">
    <property type="entry name" value="Dihydrodipicolinate Reductase, domain 2"/>
    <property type="match status" value="1"/>
</dbReference>
<dbReference type="OrthoDB" id="9793050at2"/>
<accession>A0A4Q7LE01</accession>
<evidence type="ECO:0000259" key="3">
    <source>
        <dbReference type="Pfam" id="PF22725"/>
    </source>
</evidence>
<dbReference type="Gene3D" id="3.40.50.720">
    <property type="entry name" value="NAD(P)-binding Rossmann-like Domain"/>
    <property type="match status" value="1"/>
</dbReference>
<dbReference type="InterPro" id="IPR055170">
    <property type="entry name" value="GFO_IDH_MocA-like_dom"/>
</dbReference>
<evidence type="ECO:0000256" key="1">
    <source>
        <dbReference type="ARBA" id="ARBA00023002"/>
    </source>
</evidence>
<sequence length="360" mass="38849">MTTTLGIIGTGNIFPAYLRNILRAQRSGKLRLVGVADGDMAAAERRAAEFGIVAMTVDELLASEAQVILNLTPPLAHHAIGMKVLGAGKHLFSEKPMAATFAQGLELVETARKAGLRLGCAPDTFLGAGAQTVRALLDAGTIGPVRHGYGFFMNHGPDHWHPNPAFFYQPGAGPLFDVGVYHLTHLVNHFGPVQAVRAIAHKTHAVRTIPLGERAGQKLPVDVATHVIAHLDFASGPQIVLTSSFDVWKHDHEPFEFYGDDGTLLGPDPNKFGGKVRWNVQTGDWQRATDKRPYHANARGLGLVDMIRAISEQRPHRCSAELALHVLEVMESTLKAADQGGAVTLSTTCDRPAPLDTKLF</sequence>
<dbReference type="Pfam" id="PF22725">
    <property type="entry name" value="GFO_IDH_MocA_C3"/>
    <property type="match status" value="1"/>
</dbReference>
<keyword evidence="5" id="KW-1185">Reference proteome</keyword>